<evidence type="ECO:0000313" key="1">
    <source>
        <dbReference type="EMBL" id="GAI67411.1"/>
    </source>
</evidence>
<reference evidence="1" key="1">
    <citation type="journal article" date="2014" name="Front. Microbiol.">
        <title>High frequency of phylogenetically diverse reductive dehalogenase-homologous genes in deep subseafloor sedimentary metagenomes.</title>
        <authorList>
            <person name="Kawai M."/>
            <person name="Futagami T."/>
            <person name="Toyoda A."/>
            <person name="Takaki Y."/>
            <person name="Nishi S."/>
            <person name="Hori S."/>
            <person name="Arai W."/>
            <person name="Tsubouchi T."/>
            <person name="Morono Y."/>
            <person name="Uchiyama I."/>
            <person name="Ito T."/>
            <person name="Fujiyama A."/>
            <person name="Inagaki F."/>
            <person name="Takami H."/>
        </authorList>
    </citation>
    <scope>NUCLEOTIDE SEQUENCE</scope>
    <source>
        <strain evidence="1">Expedition CK06-06</strain>
    </source>
</reference>
<name>X1RKB4_9ZZZZ</name>
<comment type="caution">
    <text evidence="1">The sequence shown here is derived from an EMBL/GenBank/DDBJ whole genome shotgun (WGS) entry which is preliminary data.</text>
</comment>
<organism evidence="1">
    <name type="scientific">marine sediment metagenome</name>
    <dbReference type="NCBI Taxonomy" id="412755"/>
    <lineage>
        <taxon>unclassified sequences</taxon>
        <taxon>metagenomes</taxon>
        <taxon>ecological metagenomes</taxon>
    </lineage>
</organism>
<protein>
    <submittedName>
        <fullName evidence="1">Uncharacterized protein</fullName>
    </submittedName>
</protein>
<dbReference type="AlphaFoldDB" id="X1RKB4"/>
<accession>X1RKB4</accession>
<proteinExistence type="predicted"/>
<gene>
    <name evidence="1" type="ORF">S12H4_06097</name>
</gene>
<sequence length="111" mass="12433">MSLTGEVAREFVVRRGARKLRQEIEKAGLDNLKILVNNGVSIIATYLNGCSPQEKAIHKRDLIAAQQLGITPDMVLSELIRQMPELAPIMEGREGYKRSELENLEAFLKEA</sequence>
<dbReference type="EMBL" id="BARW01002098">
    <property type="protein sequence ID" value="GAI67411.1"/>
    <property type="molecule type" value="Genomic_DNA"/>
</dbReference>